<evidence type="ECO:0000256" key="1">
    <source>
        <dbReference type="SAM" id="MobiDB-lite"/>
    </source>
</evidence>
<accession>A0A183EM51</accession>
<dbReference type="Proteomes" id="UP000271098">
    <property type="component" value="Unassembled WGS sequence"/>
</dbReference>
<dbReference type="WBParaSite" id="GPUH_0002206901-mRNA-1">
    <property type="protein sequence ID" value="GPUH_0002206901-mRNA-1"/>
    <property type="gene ID" value="GPUH_0002206901"/>
</dbReference>
<name>A0A183EM51_9BILA</name>
<sequence length="225" mass="24033">MSYADLLSAPTSGGLPLSQPLASHPGPGQLQSYQSAAAAMPPHMQHMQIGQPQNVLASNQQQQQQQMVQMQQQQLQPHQFQSHGKGGGVQAGTQMHMMSGVATTVPPQTHPMSQVQQQQQPAPHQQQQQQQPGMRMNMPSQMGTMQRPAAPTGMVAAHMQQPMNPPPYGRGGAQGAYGMSGAAAPSSTYGGAPTGQPIMIGQTMQQNTQPQPVMQQGVQNLRCKF</sequence>
<proteinExistence type="predicted"/>
<evidence type="ECO:0000313" key="2">
    <source>
        <dbReference type="EMBL" id="VDN39365.1"/>
    </source>
</evidence>
<reference evidence="2 3" key="2">
    <citation type="submission" date="2018-11" db="EMBL/GenBank/DDBJ databases">
        <authorList>
            <consortium name="Pathogen Informatics"/>
        </authorList>
    </citation>
    <scope>NUCLEOTIDE SEQUENCE [LARGE SCALE GENOMIC DNA]</scope>
</reference>
<evidence type="ECO:0000313" key="3">
    <source>
        <dbReference type="Proteomes" id="UP000271098"/>
    </source>
</evidence>
<protein>
    <submittedName>
        <fullName evidence="4">Mastermind-like protein 3</fullName>
    </submittedName>
</protein>
<gene>
    <name evidence="2" type="ORF">GPUH_LOCUS22041</name>
</gene>
<feature type="region of interest" description="Disordered" evidence="1">
    <location>
        <begin position="1"/>
        <end position="31"/>
    </location>
</feature>
<keyword evidence="3" id="KW-1185">Reference proteome</keyword>
<evidence type="ECO:0000313" key="4">
    <source>
        <dbReference type="WBParaSite" id="GPUH_0002206901-mRNA-1"/>
    </source>
</evidence>
<feature type="compositionally biased region" description="Low complexity" evidence="1">
    <location>
        <begin position="110"/>
        <end position="132"/>
    </location>
</feature>
<feature type="region of interest" description="Disordered" evidence="1">
    <location>
        <begin position="104"/>
        <end position="136"/>
    </location>
</feature>
<feature type="region of interest" description="Disordered" evidence="1">
    <location>
        <begin position="52"/>
        <end position="92"/>
    </location>
</feature>
<feature type="compositionally biased region" description="Low complexity" evidence="1">
    <location>
        <begin position="52"/>
        <end position="83"/>
    </location>
</feature>
<organism evidence="4">
    <name type="scientific">Gongylonema pulchrum</name>
    <dbReference type="NCBI Taxonomy" id="637853"/>
    <lineage>
        <taxon>Eukaryota</taxon>
        <taxon>Metazoa</taxon>
        <taxon>Ecdysozoa</taxon>
        <taxon>Nematoda</taxon>
        <taxon>Chromadorea</taxon>
        <taxon>Rhabditida</taxon>
        <taxon>Spirurina</taxon>
        <taxon>Spiruromorpha</taxon>
        <taxon>Spiruroidea</taxon>
        <taxon>Gongylonematidae</taxon>
        <taxon>Gongylonema</taxon>
    </lineage>
</organism>
<dbReference type="AlphaFoldDB" id="A0A183EM51"/>
<reference evidence="4" key="1">
    <citation type="submission" date="2016-06" db="UniProtKB">
        <authorList>
            <consortium name="WormBaseParasite"/>
        </authorList>
    </citation>
    <scope>IDENTIFICATION</scope>
</reference>
<dbReference type="EMBL" id="UYRT01094089">
    <property type="protein sequence ID" value="VDN39365.1"/>
    <property type="molecule type" value="Genomic_DNA"/>
</dbReference>